<feature type="compositionally biased region" description="Basic residues" evidence="1">
    <location>
        <begin position="188"/>
        <end position="200"/>
    </location>
</feature>
<dbReference type="InterPro" id="IPR011145">
    <property type="entry name" value="Scavenger_mRNA_decap_enz_N"/>
</dbReference>
<dbReference type="Proteomes" id="UP000092460">
    <property type="component" value="Unassembled WGS sequence"/>
</dbReference>
<reference evidence="3" key="1">
    <citation type="submission" date="2015-01" db="EMBL/GenBank/DDBJ databases">
        <authorList>
            <person name="Aksoy S."/>
            <person name="Warren W."/>
            <person name="Wilson R.K."/>
        </authorList>
    </citation>
    <scope>NUCLEOTIDE SEQUENCE [LARGE SCALE GENOMIC DNA]</scope>
    <source>
        <strain evidence="3">IAEA</strain>
    </source>
</reference>
<dbReference type="AlphaFoldDB" id="A0A1B0BKC2"/>
<dbReference type="GO" id="GO:0000290">
    <property type="term" value="P:deadenylation-dependent decapping of nuclear-transcribed mRNA"/>
    <property type="evidence" value="ECO:0007669"/>
    <property type="project" value="InterPro"/>
</dbReference>
<evidence type="ECO:0000313" key="3">
    <source>
        <dbReference type="Proteomes" id="UP000092460"/>
    </source>
</evidence>
<dbReference type="SUPFAM" id="SSF102860">
    <property type="entry name" value="mRNA decapping enzyme DcpS N-terminal domain"/>
    <property type="match status" value="1"/>
</dbReference>
<protein>
    <submittedName>
        <fullName evidence="2">Uncharacterized protein</fullName>
    </submittedName>
</protein>
<dbReference type="VEuPathDB" id="VectorBase:GPPI032931"/>
<accession>A0A1B0BKC2</accession>
<dbReference type="GO" id="GO:0016787">
    <property type="term" value="F:hydrolase activity"/>
    <property type="evidence" value="ECO:0007669"/>
    <property type="project" value="InterPro"/>
</dbReference>
<evidence type="ECO:0000313" key="2">
    <source>
        <dbReference type="EnsemblMetazoa" id="GPPI032931-PA"/>
    </source>
</evidence>
<feature type="region of interest" description="Disordered" evidence="1">
    <location>
        <begin position="182"/>
        <end position="207"/>
    </location>
</feature>
<proteinExistence type="predicted"/>
<dbReference type="Gene3D" id="3.30.200.40">
    <property type="entry name" value="Scavenger mRNA decapping enzyme, N-terminal domain"/>
    <property type="match status" value="1"/>
</dbReference>
<keyword evidence="3" id="KW-1185">Reference proteome</keyword>
<evidence type="ECO:0000256" key="1">
    <source>
        <dbReference type="SAM" id="MobiDB-lite"/>
    </source>
</evidence>
<dbReference type="EnsemblMetazoa" id="GPPI032931-RA">
    <property type="protein sequence ID" value="GPPI032931-PA"/>
    <property type="gene ID" value="GPPI032931"/>
</dbReference>
<sequence>MAITGIGKGETLPELQILLIPLVMLTPLPPMPPPSPHTLSTVRVFLLTLKLEPLAAAAAAAATATCDEYKNVVHRCSRRFKGRRKCLDNLAPATSMIGYLFTLAMFDKGKDRPMSLSRPIVNTVEYLSELFQRPFRLLVLNPLTRNIECVKKKKTNCLLSKVHKPQKYSIFKSERRESRVLSAEYSKSKTKNRKSVNKNGRKVDNNQPTGVVKYNLTNFRLQRILNNNTRNKKQSKTDKAVVIFEKQDFRESEVATESEQSEKQFLEKNCENNVKDNCLMSYFRSDLKVQTELINDVYGSYQCVAPVELSALDIFSALPSIRMERRNGHQYKVIATLGLVAISLALRLP</sequence>
<organism evidence="2 3">
    <name type="scientific">Glossina palpalis gambiensis</name>
    <dbReference type="NCBI Taxonomy" id="67801"/>
    <lineage>
        <taxon>Eukaryota</taxon>
        <taxon>Metazoa</taxon>
        <taxon>Ecdysozoa</taxon>
        <taxon>Arthropoda</taxon>
        <taxon>Hexapoda</taxon>
        <taxon>Insecta</taxon>
        <taxon>Pterygota</taxon>
        <taxon>Neoptera</taxon>
        <taxon>Endopterygota</taxon>
        <taxon>Diptera</taxon>
        <taxon>Brachycera</taxon>
        <taxon>Muscomorpha</taxon>
        <taxon>Hippoboscoidea</taxon>
        <taxon>Glossinidae</taxon>
        <taxon>Glossina</taxon>
    </lineage>
</organism>
<dbReference type="EMBL" id="JXJN01015880">
    <property type="status" value="NOT_ANNOTATED_CDS"/>
    <property type="molecule type" value="Genomic_DNA"/>
</dbReference>
<name>A0A1B0BKC2_9MUSC</name>
<reference evidence="2" key="2">
    <citation type="submission" date="2020-05" db="UniProtKB">
        <authorList>
            <consortium name="EnsemblMetazoa"/>
        </authorList>
    </citation>
    <scope>IDENTIFICATION</scope>
    <source>
        <strain evidence="2">IAEA</strain>
    </source>
</reference>